<dbReference type="EMBL" id="MHLR01000033">
    <property type="protein sequence ID" value="OGZ14096.1"/>
    <property type="molecule type" value="Genomic_DNA"/>
</dbReference>
<reference evidence="1 2" key="1">
    <citation type="journal article" date="2016" name="Nat. Commun.">
        <title>Thousands of microbial genomes shed light on interconnected biogeochemical processes in an aquifer system.</title>
        <authorList>
            <person name="Anantharaman K."/>
            <person name="Brown C.T."/>
            <person name="Hug L.A."/>
            <person name="Sharon I."/>
            <person name="Castelle C.J."/>
            <person name="Probst A.J."/>
            <person name="Thomas B.C."/>
            <person name="Singh A."/>
            <person name="Wilkins M.J."/>
            <person name="Karaoz U."/>
            <person name="Brodie E.L."/>
            <person name="Williams K.H."/>
            <person name="Hubbard S.S."/>
            <person name="Banfield J.F."/>
        </authorList>
    </citation>
    <scope>NUCLEOTIDE SEQUENCE [LARGE SCALE GENOMIC DNA]</scope>
</reference>
<dbReference type="Proteomes" id="UP000177573">
    <property type="component" value="Unassembled WGS sequence"/>
</dbReference>
<proteinExistence type="predicted"/>
<dbReference type="AlphaFoldDB" id="A0A1G2DKL4"/>
<organism evidence="1 2">
    <name type="scientific">Candidatus Lloydbacteria bacterium RIFCSPLOWO2_02_FULL_51_11</name>
    <dbReference type="NCBI Taxonomy" id="1798667"/>
    <lineage>
        <taxon>Bacteria</taxon>
        <taxon>Candidatus Lloydiibacteriota</taxon>
    </lineage>
</organism>
<protein>
    <submittedName>
        <fullName evidence="1">Uncharacterized protein</fullName>
    </submittedName>
</protein>
<gene>
    <name evidence="1" type="ORF">A3J08_02025</name>
</gene>
<evidence type="ECO:0000313" key="1">
    <source>
        <dbReference type="EMBL" id="OGZ14096.1"/>
    </source>
</evidence>
<sequence>METCALEVISLSHAPRYRAMHPRKSMGVFVSRVLSVLRVMLPFSRRRILMRRVKPILRLVTTYTWLPPTSWDTVEKHGENVSYGTHRITDLLTKEHRTPSVWVVDYRRKTLRWVWGVPEEYEKPGTAF</sequence>
<evidence type="ECO:0000313" key="2">
    <source>
        <dbReference type="Proteomes" id="UP000177573"/>
    </source>
</evidence>
<name>A0A1G2DKL4_9BACT</name>
<accession>A0A1G2DKL4</accession>
<comment type="caution">
    <text evidence="1">The sequence shown here is derived from an EMBL/GenBank/DDBJ whole genome shotgun (WGS) entry which is preliminary data.</text>
</comment>